<dbReference type="EMBL" id="MDDG01000004">
    <property type="protein sequence ID" value="OQE41975.1"/>
    <property type="molecule type" value="Genomic_DNA"/>
</dbReference>
<dbReference type="InterPro" id="IPR031348">
    <property type="entry name" value="PigL_N"/>
</dbReference>
<feature type="region of interest" description="Disordered" evidence="1">
    <location>
        <begin position="274"/>
        <end position="313"/>
    </location>
</feature>
<evidence type="ECO:0000313" key="4">
    <source>
        <dbReference type="Proteomes" id="UP000191500"/>
    </source>
</evidence>
<proteinExistence type="predicted"/>
<feature type="compositionally biased region" description="Low complexity" evidence="1">
    <location>
        <begin position="300"/>
        <end position="309"/>
    </location>
</feature>
<feature type="compositionally biased region" description="Basic and acidic residues" evidence="1">
    <location>
        <begin position="285"/>
        <end position="294"/>
    </location>
</feature>
<feature type="region of interest" description="Disordered" evidence="1">
    <location>
        <begin position="468"/>
        <end position="519"/>
    </location>
</feature>
<sequence length="684" mass="75769">MSGIEIIGIAASIIQVADLGTSLSVKLFSFYRRIKNANETIQLLSNEVALVSAILRELGDNLKGEKTSELCSDEAFQTLQCVLEQCRGVLRQIGKVVDMNDQSSKTRLQQVTGKFKLVLLEPSLNSLKVDLDRLKSTMLLLLNVIMFAGKVRNHDLPNNQEQRALIETLLQEKQLEKDSGNIFPPTYQQAQQVLDSNMTGDAHESEFAEVNEYNALIYKMLHEIDSCKSKLENSRCSRIRKGVLGIHDNEIIRFQLTHGHSVLHRFDKSLLVDEGNNSRSPTAHTSDHVHKPLSKEVSSQTATQHQTQHLVSTSVETLTAKPKKWVLVTTDGLNFRLVEISDLPSVEALRAMICQNLGISDWASAQIFLAEPDQPKNEEPMSDTDLIYCCRIRSDPGAPLKLFVRGIISNLSSPKLNPLTSISRKTTLESTPVETSHTESIRDSGNKNFSNPVWISCNEPELLKSKRKQKARYLSDKRNASDNASDKSGYKRTAVIKHKPGPPIAPNESPTLTHVTFPDQRPVHRGYDYSRARLAVQAHDLEAEPASMDRASNAIGTPLPDPILESDQSSAHHSPAAYSHGSPAYSPASPAYSPKSPSFSPTSPSFSPTSPSYSPVSPLSRPTSDVPSQESLQSRKRSDKSDHEAEEYSPDSFSTINIPIALPESFEDLLLRWTKLGLNEVEAL</sequence>
<feature type="compositionally biased region" description="Low complexity" evidence="1">
    <location>
        <begin position="569"/>
        <end position="622"/>
    </location>
</feature>
<feature type="compositionally biased region" description="Polar residues" evidence="1">
    <location>
        <begin position="623"/>
        <end position="632"/>
    </location>
</feature>
<dbReference type="Pfam" id="PF17111">
    <property type="entry name" value="PigL_N"/>
    <property type="match status" value="1"/>
</dbReference>
<evidence type="ECO:0000259" key="2">
    <source>
        <dbReference type="Pfam" id="PF17111"/>
    </source>
</evidence>
<feature type="compositionally biased region" description="Basic and acidic residues" evidence="1">
    <location>
        <begin position="473"/>
        <end position="489"/>
    </location>
</feature>
<keyword evidence="4" id="KW-1185">Reference proteome</keyword>
<comment type="caution">
    <text evidence="3">The sequence shown here is derived from an EMBL/GenBank/DDBJ whole genome shotgun (WGS) entry which is preliminary data.</text>
</comment>
<dbReference type="PANTHER" id="PTHR36167:SF3">
    <property type="entry name" value="C2H2 FINGER DOMAIN TRANSCRIPTION FACTOR (EUROFUNG)-RELATED"/>
    <property type="match status" value="1"/>
</dbReference>
<accession>A0A1V6UU95</accession>
<dbReference type="Proteomes" id="UP000191500">
    <property type="component" value="Unassembled WGS sequence"/>
</dbReference>
<reference evidence="4" key="1">
    <citation type="journal article" date="2017" name="Nat. Microbiol.">
        <title>Global analysis of biosynthetic gene clusters reveals vast potential of secondary metabolite production in Penicillium species.</title>
        <authorList>
            <person name="Nielsen J.C."/>
            <person name="Grijseels S."/>
            <person name="Prigent S."/>
            <person name="Ji B."/>
            <person name="Dainat J."/>
            <person name="Nielsen K.F."/>
            <person name="Frisvad J.C."/>
            <person name="Workman M."/>
            <person name="Nielsen J."/>
        </authorList>
    </citation>
    <scope>NUCLEOTIDE SEQUENCE [LARGE SCALE GENOMIC DNA]</scope>
    <source>
        <strain evidence="4">IBT 31321</strain>
    </source>
</reference>
<evidence type="ECO:0000256" key="1">
    <source>
        <dbReference type="SAM" id="MobiDB-lite"/>
    </source>
</evidence>
<organism evidence="3 4">
    <name type="scientific">Penicillium coprophilum</name>
    <dbReference type="NCBI Taxonomy" id="36646"/>
    <lineage>
        <taxon>Eukaryota</taxon>
        <taxon>Fungi</taxon>
        <taxon>Dikarya</taxon>
        <taxon>Ascomycota</taxon>
        <taxon>Pezizomycotina</taxon>
        <taxon>Eurotiomycetes</taxon>
        <taxon>Eurotiomycetidae</taxon>
        <taxon>Eurotiales</taxon>
        <taxon>Aspergillaceae</taxon>
        <taxon>Penicillium</taxon>
    </lineage>
</organism>
<dbReference type="AlphaFoldDB" id="A0A1V6UU95"/>
<gene>
    <name evidence="3" type="ORF">PENCOP_c004G01109</name>
</gene>
<protein>
    <recommendedName>
        <fullName evidence="2">Azaphilone pigments biosynthesis cluster protein L N-terminal domain-containing protein</fullName>
    </recommendedName>
</protein>
<feature type="region of interest" description="Disordered" evidence="1">
    <location>
        <begin position="543"/>
        <end position="654"/>
    </location>
</feature>
<name>A0A1V6UU95_9EURO</name>
<evidence type="ECO:0000313" key="3">
    <source>
        <dbReference type="EMBL" id="OQE41975.1"/>
    </source>
</evidence>
<feature type="compositionally biased region" description="Polar residues" evidence="1">
    <location>
        <begin position="275"/>
        <end position="284"/>
    </location>
</feature>
<feature type="domain" description="Azaphilone pigments biosynthesis cluster protein L N-terminal" evidence="2">
    <location>
        <begin position="5"/>
        <end position="150"/>
    </location>
</feature>
<dbReference type="PANTHER" id="PTHR36167">
    <property type="entry name" value="C2H2 FINGER DOMAIN TRANSCRIPTION FACTOR (EUROFUNG)-RELATED"/>
    <property type="match status" value="1"/>
</dbReference>
<dbReference type="InterPro" id="IPR039327">
    <property type="entry name" value="CON7-like"/>
</dbReference>
<dbReference type="STRING" id="36646.A0A1V6UU95"/>
<dbReference type="GO" id="GO:0006355">
    <property type="term" value="P:regulation of DNA-templated transcription"/>
    <property type="evidence" value="ECO:0007669"/>
    <property type="project" value="InterPro"/>
</dbReference>